<sequence length="324" mass="37017">MNSTFYEQLVMRTQENFSRYYSIYASGRTPIKLTEKPALPYKEQIKIMAEKIKEADHIVIGGASGLSAAGGGDFYYKDNESFRKLFGKFAKKYGFDGAAAGWSYPYKTREEYWGYLATFLYTTQHADIQKPYLDLQKILKGKDYYVLTTNQDTQAAKAFPEDRVSQIQGDHRFFQCSNLCNDEVWDAVKPVEKMIEAMGDGTEIPTELIPRCPNCGAEAFPWTRGFGNFLEGKRYQQEYKKVSDDILSHLHDDKLLFIELGVGRVSPMFIQEPFWALTASLDGAYDVMINRDFQFLPEELENKGQAIKGDIAQALDDVLVEMNK</sequence>
<accession>A0A5P0ZM88</accession>
<protein>
    <submittedName>
        <fullName evidence="1">NAD-dependent protein deacetylase</fullName>
    </submittedName>
</protein>
<dbReference type="InterPro" id="IPR029035">
    <property type="entry name" value="DHS-like_NAD/FAD-binding_dom"/>
</dbReference>
<dbReference type="EMBL" id="VDFP01000003">
    <property type="protein sequence ID" value="MQS75324.1"/>
    <property type="molecule type" value="Genomic_DNA"/>
</dbReference>
<name>A0A5P0ZM88_9LACO</name>
<organism evidence="1 2">
    <name type="scientific">Companilactobacillus halodurans</name>
    <dbReference type="NCBI Taxonomy" id="2584183"/>
    <lineage>
        <taxon>Bacteria</taxon>
        <taxon>Bacillati</taxon>
        <taxon>Bacillota</taxon>
        <taxon>Bacilli</taxon>
        <taxon>Lactobacillales</taxon>
        <taxon>Lactobacillaceae</taxon>
        <taxon>Companilactobacillus</taxon>
    </lineage>
</organism>
<gene>
    <name evidence="1" type="ORF">FHL06_02805</name>
</gene>
<evidence type="ECO:0000313" key="2">
    <source>
        <dbReference type="Proteomes" id="UP000414364"/>
    </source>
</evidence>
<dbReference type="SUPFAM" id="SSF52467">
    <property type="entry name" value="DHS-like NAD/FAD-binding domain"/>
    <property type="match status" value="1"/>
</dbReference>
<reference evidence="1 2" key="1">
    <citation type="journal article" date="2019" name="Syst. Appl. Microbiol.">
        <title>Polyphasic characterization of two novel Lactobacillus spp. isolated from blown salami packages: Description of Lactobacillus halodurans sp. nov. and Lactobacillus salsicarnum sp. nov.</title>
        <authorList>
            <person name="Schuster J.A."/>
            <person name="Klingl A."/>
            <person name="Vogel R.F."/>
            <person name="Ehrmann M.A."/>
        </authorList>
    </citation>
    <scope>NUCLEOTIDE SEQUENCE [LARGE SCALE GENOMIC DNA]</scope>
    <source>
        <strain evidence="1 2">TMW 1.2172</strain>
    </source>
</reference>
<dbReference type="RefSeq" id="WP_153384734.1">
    <property type="nucleotide sequence ID" value="NZ_VDFP01000003.1"/>
</dbReference>
<dbReference type="AlphaFoldDB" id="A0A5P0ZM88"/>
<comment type="caution">
    <text evidence="1">The sequence shown here is derived from an EMBL/GenBank/DDBJ whole genome shotgun (WGS) entry which is preliminary data.</text>
</comment>
<dbReference type="Proteomes" id="UP000414364">
    <property type="component" value="Unassembled WGS sequence"/>
</dbReference>
<proteinExistence type="predicted"/>
<dbReference type="Gene3D" id="3.40.50.1220">
    <property type="entry name" value="TPP-binding domain"/>
    <property type="match status" value="1"/>
</dbReference>
<evidence type="ECO:0000313" key="1">
    <source>
        <dbReference type="EMBL" id="MQS75324.1"/>
    </source>
</evidence>